<dbReference type="AlphaFoldDB" id="A0A3P4AV90"/>
<accession>A0A3P4AV90</accession>
<protein>
    <submittedName>
        <fullName evidence="1">Uncharacterized protein</fullName>
    </submittedName>
</protein>
<dbReference type="Proteomes" id="UP000279841">
    <property type="component" value="Plasmid 4"/>
</dbReference>
<proteinExistence type="predicted"/>
<geneLocation type="plasmid" evidence="1 2">
    <name>4</name>
</geneLocation>
<evidence type="ECO:0000313" key="1">
    <source>
        <dbReference type="EMBL" id="VCU55017.1"/>
    </source>
</evidence>
<keyword evidence="1" id="KW-0614">Plasmid</keyword>
<dbReference type="RefSeq" id="WP_124105782.1">
    <property type="nucleotide sequence ID" value="NZ_LR027520.1"/>
</dbReference>
<dbReference type="EMBL" id="LR027520">
    <property type="protein sequence ID" value="VCU55017.1"/>
    <property type="molecule type" value="Genomic_DNA"/>
</dbReference>
<name>A0A3P4AV90_THETH</name>
<evidence type="ECO:0000313" key="2">
    <source>
        <dbReference type="Proteomes" id="UP000279841"/>
    </source>
</evidence>
<reference evidence="1 2" key="1">
    <citation type="submission" date="2018-10" db="EMBL/GenBank/DDBJ databases">
        <authorList>
            <person name="Peiro R."/>
            <person name="Begona"/>
            <person name="Cbmso G."/>
            <person name="Lopez M."/>
            <person name="Gonzalez S."/>
            <person name="Sacristan E."/>
            <person name="Castillo E."/>
        </authorList>
    </citation>
    <scope>NUCLEOTIDE SEQUENCE [LARGE SCALE GENOMIC DNA]</scope>
    <source>
        <strain evidence="1">TTHNAR1</strain>
        <plasmid evidence="2">4</plasmid>
    </source>
</reference>
<organism evidence="1 2">
    <name type="scientific">Thermus thermophilus</name>
    <dbReference type="NCBI Taxonomy" id="274"/>
    <lineage>
        <taxon>Bacteria</taxon>
        <taxon>Thermotogati</taxon>
        <taxon>Deinococcota</taxon>
        <taxon>Deinococci</taxon>
        <taxon>Thermales</taxon>
        <taxon>Thermaceae</taxon>
        <taxon>Thermus</taxon>
    </lineage>
</organism>
<sequence>MLAVLTDKGTSLPALDLRGARELGLSLLVGGRPVDPESLRGALEGEVELALGPLVLRVPEEGLEYDLAPALERRLGGRAKGDGPMAPSQRVRLELEDPLREPAIWETRLFALFRALKELERALPKERDPLRRLGLKRRYLGLWDEGEPSLTLELDTPLAPFFLHLLDRFLEEGKRPPARRGEQALFLSERGYGVGRVRRVEGGEAHLLVEGPATLVLPREEVVVLPRSFPVLLGWGGTEKLGKLLERRYDHFVERLEGAGFREVEILTFAAPFQVEAHDPEGRRVYFRERGGDASLALVALPGLSSLQAFRRGLYAEVFWPTPLDSGDPEETATAFLAL</sequence>
<dbReference type="GeneID" id="39458135"/>
<gene>
    <name evidence="1" type="ORF">TTHNP4_00481</name>
</gene>